<dbReference type="Proteomes" id="UP000250088">
    <property type="component" value="Chromosome"/>
</dbReference>
<feature type="region of interest" description="Disordered" evidence="1">
    <location>
        <begin position="102"/>
        <end position="159"/>
    </location>
</feature>
<evidence type="ECO:0000256" key="1">
    <source>
        <dbReference type="SAM" id="MobiDB-lite"/>
    </source>
</evidence>
<accession>A0A2Z2HZK2</accession>
<dbReference type="InterPro" id="IPR058478">
    <property type="entry name" value="DUF8164"/>
</dbReference>
<protein>
    <recommendedName>
        <fullName evidence="3">DUF8164 domain-containing protein</fullName>
    </recommendedName>
</protein>
<evidence type="ECO:0000313" key="5">
    <source>
        <dbReference type="Proteomes" id="UP000250088"/>
    </source>
</evidence>
<keyword evidence="5" id="KW-1185">Reference proteome</keyword>
<organism evidence="4 5">
    <name type="scientific">Natrarchaeobaculum aegyptiacum</name>
    <dbReference type="NCBI Taxonomy" id="745377"/>
    <lineage>
        <taxon>Archaea</taxon>
        <taxon>Methanobacteriati</taxon>
        <taxon>Methanobacteriota</taxon>
        <taxon>Stenosarchaea group</taxon>
        <taxon>Halobacteria</taxon>
        <taxon>Halobacteriales</taxon>
        <taxon>Natrialbaceae</taxon>
        <taxon>Natrarchaeobaculum</taxon>
    </lineage>
</organism>
<feature type="region of interest" description="Disordered" evidence="1">
    <location>
        <begin position="1"/>
        <end position="36"/>
    </location>
</feature>
<feature type="transmembrane region" description="Helical" evidence="2">
    <location>
        <begin position="219"/>
        <end position="239"/>
    </location>
</feature>
<dbReference type="RefSeq" id="WP_086887549.1">
    <property type="nucleotide sequence ID" value="NZ_CP019893.1"/>
</dbReference>
<dbReference type="AlphaFoldDB" id="A0A2Z2HZK2"/>
<dbReference type="KEGG" id="naj:B1756_04965"/>
<name>A0A2Z2HZK2_9EURY</name>
<dbReference type="GeneID" id="32893404"/>
<sequence>MSGGSPAAESTPDGYPVGPLLERARGSADGPIEVGVSMSGTEPIDENELDVFLVQSAVDPGERIELGIFVSGVGDLDATDLSVFYDDEAILDLEDPGVVRRSAVVDTATSPDAVDEDTDRPPERSASDSTTVRPTEHVQSTSFQPPGSRRRERLRRAPLEGNVDTDPAYILELNTDASAPTGEFSLPVAFTYRSESGIRQVTKIPTVRIRSLRERVTPWLVRLGAFGVALGGIVAFAQWTGLGL</sequence>
<feature type="compositionally biased region" description="Polar residues" evidence="1">
    <location>
        <begin position="127"/>
        <end position="145"/>
    </location>
</feature>
<feature type="domain" description="DUF8164" evidence="3">
    <location>
        <begin position="15"/>
        <end position="229"/>
    </location>
</feature>
<keyword evidence="2" id="KW-0472">Membrane</keyword>
<reference evidence="5" key="1">
    <citation type="submission" date="2017-02" db="EMBL/GenBank/DDBJ databases">
        <title>Natronthermophilus aegyptiacus gen. nov.,sp. nov., an aerobic, extremely halophilic alkalithermophilic archaeon isolated from the athalassohaline Wadi An Natrun, Egypt.</title>
        <authorList>
            <person name="Zhao B."/>
        </authorList>
    </citation>
    <scope>NUCLEOTIDE SEQUENCE [LARGE SCALE GENOMIC DNA]</scope>
    <source>
        <strain evidence="5">JW/NM-HA 15</strain>
    </source>
</reference>
<dbReference type="Pfam" id="PF26498">
    <property type="entry name" value="DUF8164"/>
    <property type="match status" value="1"/>
</dbReference>
<evidence type="ECO:0000313" key="4">
    <source>
        <dbReference type="EMBL" id="ARS89168.1"/>
    </source>
</evidence>
<evidence type="ECO:0000256" key="2">
    <source>
        <dbReference type="SAM" id="Phobius"/>
    </source>
</evidence>
<dbReference type="OrthoDB" id="157609at2157"/>
<proteinExistence type="predicted"/>
<evidence type="ECO:0000259" key="3">
    <source>
        <dbReference type="Pfam" id="PF26498"/>
    </source>
</evidence>
<dbReference type="EMBL" id="CP019893">
    <property type="protein sequence ID" value="ARS89168.1"/>
    <property type="molecule type" value="Genomic_DNA"/>
</dbReference>
<keyword evidence="2" id="KW-0812">Transmembrane</keyword>
<keyword evidence="2" id="KW-1133">Transmembrane helix</keyword>
<gene>
    <name evidence="4" type="ORF">B1756_04965</name>
</gene>